<gene>
    <name evidence="1" type="ORF">SCUD_LOCUS3770</name>
</gene>
<reference evidence="1 2" key="2">
    <citation type="submission" date="2018-11" db="EMBL/GenBank/DDBJ databases">
        <authorList>
            <consortium name="Pathogen Informatics"/>
        </authorList>
    </citation>
    <scope>NUCLEOTIDE SEQUENCE [LARGE SCALE GENOMIC DNA]</scope>
    <source>
        <strain evidence="1">Dakar</strain>
        <strain evidence="2">Dakar, Senegal</strain>
    </source>
</reference>
<sequence length="56" mass="6443">FLEPLPLIPATIWTRKDIAEFKREILDVQKECCIKINSLATATVSLTVYFLIDFIT</sequence>
<keyword evidence="2" id="KW-1185">Reference proteome</keyword>
<dbReference type="AlphaFoldDB" id="A0A183JM38"/>
<dbReference type="STRING" id="6186.A0A183JM38"/>
<evidence type="ECO:0000313" key="3">
    <source>
        <dbReference type="WBParaSite" id="SCUD_0000376901-mRNA-1"/>
    </source>
</evidence>
<evidence type="ECO:0000313" key="1">
    <source>
        <dbReference type="EMBL" id="VDO84360.1"/>
    </source>
</evidence>
<dbReference type="EMBL" id="UZAK01004467">
    <property type="protein sequence ID" value="VDO84360.1"/>
    <property type="molecule type" value="Genomic_DNA"/>
</dbReference>
<name>A0A183JM38_9TREM</name>
<dbReference type="Proteomes" id="UP000279833">
    <property type="component" value="Unassembled WGS sequence"/>
</dbReference>
<dbReference type="WBParaSite" id="SCUD_0000376901-mRNA-1">
    <property type="protein sequence ID" value="SCUD_0000376901-mRNA-1"/>
    <property type="gene ID" value="SCUD_0000376901"/>
</dbReference>
<accession>A0A183JM38</accession>
<proteinExistence type="predicted"/>
<organism evidence="3">
    <name type="scientific">Schistosoma curassoni</name>
    <dbReference type="NCBI Taxonomy" id="6186"/>
    <lineage>
        <taxon>Eukaryota</taxon>
        <taxon>Metazoa</taxon>
        <taxon>Spiralia</taxon>
        <taxon>Lophotrochozoa</taxon>
        <taxon>Platyhelminthes</taxon>
        <taxon>Trematoda</taxon>
        <taxon>Digenea</taxon>
        <taxon>Strigeidida</taxon>
        <taxon>Schistosomatoidea</taxon>
        <taxon>Schistosomatidae</taxon>
        <taxon>Schistosoma</taxon>
    </lineage>
</organism>
<reference evidence="3" key="1">
    <citation type="submission" date="2016-06" db="UniProtKB">
        <authorList>
            <consortium name="WormBaseParasite"/>
        </authorList>
    </citation>
    <scope>IDENTIFICATION</scope>
</reference>
<evidence type="ECO:0000313" key="2">
    <source>
        <dbReference type="Proteomes" id="UP000279833"/>
    </source>
</evidence>
<protein>
    <submittedName>
        <fullName evidence="3">Gustatory receptor</fullName>
    </submittedName>
</protein>